<gene>
    <name evidence="2" type="ORF">BC961_2874</name>
</gene>
<dbReference type="AlphaFoldDB" id="A0A3L9ZR04"/>
<dbReference type="EMBL" id="REFH01000012">
    <property type="protein sequence ID" value="RMA72808.1"/>
    <property type="molecule type" value="Genomic_DNA"/>
</dbReference>
<name>A0A3L9ZR04_9FLAO</name>
<evidence type="ECO:0000256" key="1">
    <source>
        <dbReference type="PIRSR" id="PIRSR005902-1"/>
    </source>
</evidence>
<feature type="binding site" evidence="1">
    <location>
        <position position="129"/>
    </location>
    <ligand>
        <name>a divalent metal cation</name>
        <dbReference type="ChEBI" id="CHEBI:60240"/>
        <label>2</label>
    </ligand>
</feature>
<dbReference type="SUPFAM" id="SSF51556">
    <property type="entry name" value="Metallo-dependent hydrolases"/>
    <property type="match status" value="1"/>
</dbReference>
<dbReference type="RefSeq" id="WP_121926433.1">
    <property type="nucleotide sequence ID" value="NZ_CBCSGA010000016.1"/>
</dbReference>
<dbReference type="InterPro" id="IPR032466">
    <property type="entry name" value="Metal_Hydrolase"/>
</dbReference>
<dbReference type="InterPro" id="IPR001130">
    <property type="entry name" value="TatD-like"/>
</dbReference>
<evidence type="ECO:0000313" key="2">
    <source>
        <dbReference type="EMBL" id="RMA72808.1"/>
    </source>
</evidence>
<dbReference type="OrthoDB" id="664222at2"/>
<organism evidence="2 3">
    <name type="scientific">Flavobacterium weaverense</name>
    <dbReference type="NCBI Taxonomy" id="271156"/>
    <lineage>
        <taxon>Bacteria</taxon>
        <taxon>Pseudomonadati</taxon>
        <taxon>Bacteroidota</taxon>
        <taxon>Flavobacteriia</taxon>
        <taxon>Flavobacteriales</taxon>
        <taxon>Flavobacteriaceae</taxon>
        <taxon>Flavobacterium</taxon>
    </lineage>
</organism>
<feature type="binding site" evidence="1">
    <location>
        <position position="70"/>
    </location>
    <ligand>
        <name>a divalent metal cation</name>
        <dbReference type="ChEBI" id="CHEBI:60240"/>
        <label>1</label>
    </ligand>
</feature>
<feature type="binding site" evidence="1">
    <location>
        <position position="181"/>
    </location>
    <ligand>
        <name>a divalent metal cation</name>
        <dbReference type="ChEBI" id="CHEBI:60240"/>
        <label>1</label>
    </ligand>
</feature>
<proteinExistence type="predicted"/>
<dbReference type="CDD" id="cd01310">
    <property type="entry name" value="TatD_DNAse"/>
    <property type="match status" value="1"/>
</dbReference>
<dbReference type="PANTHER" id="PTHR46124">
    <property type="entry name" value="D-AMINOACYL-TRNA DEACYLASE"/>
    <property type="match status" value="1"/>
</dbReference>
<reference evidence="2 3" key="1">
    <citation type="submission" date="2018-10" db="EMBL/GenBank/DDBJ databases">
        <title>Genomic Encyclopedia of Archaeal and Bacterial Type Strains, Phase II (KMG-II): from individual species to whole genera.</title>
        <authorList>
            <person name="Goeker M."/>
        </authorList>
    </citation>
    <scope>NUCLEOTIDE SEQUENCE [LARGE SCALE GENOMIC DNA]</scope>
    <source>
        <strain evidence="2 3">DSM 19727</strain>
    </source>
</reference>
<dbReference type="GO" id="GO:0046872">
    <property type="term" value="F:metal ion binding"/>
    <property type="evidence" value="ECO:0007669"/>
    <property type="project" value="UniProtKB-KW"/>
</dbReference>
<accession>A0A3L9ZR04</accession>
<dbReference type="Gene3D" id="3.20.20.140">
    <property type="entry name" value="Metal-dependent hydrolases"/>
    <property type="match status" value="1"/>
</dbReference>
<protein>
    <submittedName>
        <fullName evidence="2">TatD DNase family protein</fullName>
    </submittedName>
</protein>
<dbReference type="GO" id="GO:0016788">
    <property type="term" value="F:hydrolase activity, acting on ester bonds"/>
    <property type="evidence" value="ECO:0007669"/>
    <property type="project" value="InterPro"/>
</dbReference>
<sequence length="220" mass="25327">MDFFNLHTHQGNNRAEVVELVNQYPQEFNRDIPFYSIGIHPWYINEESLEVDLVIIESKLQNENCLAIGECGLDKRIDAPFELQQMVFERQLLLAQKYSKPVVIHCVAAFQEVIEIKKRLNISVPLIIHGFSKNQQIATQLIGSGFYLSFGKYLVQSASLGTGLEEVFKKIPENHIFLETDTIDKGIETVYELASNIKGISMTEMQEIIKRNFETVFKRK</sequence>
<feature type="binding site" evidence="1">
    <location>
        <position position="105"/>
    </location>
    <ligand>
        <name>a divalent metal cation</name>
        <dbReference type="ChEBI" id="CHEBI:60240"/>
        <label>2</label>
    </ligand>
</feature>
<keyword evidence="3" id="KW-1185">Reference proteome</keyword>
<dbReference type="PANTHER" id="PTHR46124:SF3">
    <property type="entry name" value="HYDROLASE"/>
    <property type="match status" value="1"/>
</dbReference>
<dbReference type="PIRSF" id="PIRSF005902">
    <property type="entry name" value="DNase_TatD"/>
    <property type="match status" value="1"/>
</dbReference>
<evidence type="ECO:0000313" key="3">
    <source>
        <dbReference type="Proteomes" id="UP000280368"/>
    </source>
</evidence>
<comment type="caution">
    <text evidence="2">The sequence shown here is derived from an EMBL/GenBank/DDBJ whole genome shotgun (WGS) entry which is preliminary data.</text>
</comment>
<dbReference type="Proteomes" id="UP000280368">
    <property type="component" value="Unassembled WGS sequence"/>
</dbReference>
<dbReference type="Pfam" id="PF01026">
    <property type="entry name" value="TatD_DNase"/>
    <property type="match status" value="1"/>
</dbReference>
<dbReference type="GO" id="GO:0005829">
    <property type="term" value="C:cytosol"/>
    <property type="evidence" value="ECO:0007669"/>
    <property type="project" value="TreeGrafter"/>
</dbReference>
<keyword evidence="1" id="KW-0479">Metal-binding</keyword>